<comment type="similarity">
    <text evidence="1">Belongs to the transposase 8 family.</text>
</comment>
<dbReference type="GO" id="GO:0006313">
    <property type="term" value="P:DNA transposition"/>
    <property type="evidence" value="ECO:0007669"/>
    <property type="project" value="InterPro"/>
</dbReference>
<dbReference type="InterPro" id="IPR010921">
    <property type="entry name" value="Trp_repressor/repl_initiator"/>
</dbReference>
<dbReference type="GO" id="GO:0004803">
    <property type="term" value="F:transposase activity"/>
    <property type="evidence" value="ECO:0007669"/>
    <property type="project" value="InterPro"/>
</dbReference>
<dbReference type="InterPro" id="IPR036388">
    <property type="entry name" value="WH-like_DNA-bd_sf"/>
</dbReference>
<gene>
    <name evidence="2" type="ORF">SAMN05445850_6226</name>
</gene>
<dbReference type="PANTHER" id="PTHR37936:SF3">
    <property type="entry name" value="TRANSPOSASE INSC FOR INSERTION ELEMENT IS2A-RELATED"/>
    <property type="match status" value="1"/>
</dbReference>
<evidence type="ECO:0000256" key="1">
    <source>
        <dbReference type="ARBA" id="ARBA00009964"/>
    </source>
</evidence>
<protein>
    <submittedName>
        <fullName evidence="2">Transposase</fullName>
    </submittedName>
</protein>
<proteinExistence type="inferred from homology"/>
<evidence type="ECO:0000313" key="2">
    <source>
        <dbReference type="EMBL" id="SDR55919.1"/>
    </source>
</evidence>
<sequence length="137" mass="15485">MTKFAPTSNLESFEILIEQGHRRRPSVEEKLAIVQDTFAPGETVSGVAWRYSVNAKQVFAWRRQYEEGGLTAVKAGEAVVRASELAAAIEEIRGLQRILGKMTMENQILREAVERGCAENLMVRPPLLRMRTIEDRL</sequence>
<dbReference type="Pfam" id="PF01527">
    <property type="entry name" value="HTH_Tnp_1"/>
    <property type="match status" value="1"/>
</dbReference>
<reference evidence="3" key="1">
    <citation type="submission" date="2016-10" db="EMBL/GenBank/DDBJ databases">
        <authorList>
            <person name="Varghese N."/>
            <person name="Submissions S."/>
        </authorList>
    </citation>
    <scope>NUCLEOTIDE SEQUENCE [LARGE SCALE GENOMIC DNA]</scope>
    <source>
        <strain evidence="3">DUS833</strain>
    </source>
</reference>
<dbReference type="InterPro" id="IPR002514">
    <property type="entry name" value="Transposase_8"/>
</dbReference>
<dbReference type="AlphaFoldDB" id="A0A1H1K1V4"/>
<dbReference type="Gene3D" id="1.10.10.10">
    <property type="entry name" value="Winged helix-like DNA-binding domain superfamily/Winged helix DNA-binding domain"/>
    <property type="match status" value="1"/>
</dbReference>
<evidence type="ECO:0000313" key="3">
    <source>
        <dbReference type="Proteomes" id="UP000199365"/>
    </source>
</evidence>
<dbReference type="STRING" id="157910.SAMN05445850_6226"/>
<dbReference type="SUPFAM" id="SSF48295">
    <property type="entry name" value="TrpR-like"/>
    <property type="match status" value="1"/>
</dbReference>
<dbReference type="PANTHER" id="PTHR37936">
    <property type="entry name" value="TRANSPOSASE INSC FOR INSERTION ELEMENT IS2A-RELATED"/>
    <property type="match status" value="1"/>
</dbReference>
<organism evidence="2 3">
    <name type="scientific">Paraburkholderia tuberum</name>
    <dbReference type="NCBI Taxonomy" id="157910"/>
    <lineage>
        <taxon>Bacteria</taxon>
        <taxon>Pseudomonadati</taxon>
        <taxon>Pseudomonadota</taxon>
        <taxon>Betaproteobacteria</taxon>
        <taxon>Burkholderiales</taxon>
        <taxon>Burkholderiaceae</taxon>
        <taxon>Paraburkholderia</taxon>
    </lineage>
</organism>
<accession>A0A1H1K1V4</accession>
<dbReference type="GO" id="GO:0043565">
    <property type="term" value="F:sequence-specific DNA binding"/>
    <property type="evidence" value="ECO:0007669"/>
    <property type="project" value="InterPro"/>
</dbReference>
<dbReference type="EMBL" id="FNKX01000002">
    <property type="protein sequence ID" value="SDR55919.1"/>
    <property type="molecule type" value="Genomic_DNA"/>
</dbReference>
<name>A0A1H1K1V4_9BURK</name>
<keyword evidence="3" id="KW-1185">Reference proteome</keyword>
<dbReference type="Proteomes" id="UP000199365">
    <property type="component" value="Unassembled WGS sequence"/>
</dbReference>